<sequence>MGKEIKNFLGYFMDIPYDLTMSGLLKEQNKILILKRYPNSKINSLYSELVGLR</sequence>
<name>A0A644U8X9_9ZZZZ</name>
<dbReference type="EMBL" id="VSSQ01000088">
    <property type="protein sequence ID" value="MPL75399.1"/>
    <property type="molecule type" value="Genomic_DNA"/>
</dbReference>
<dbReference type="AlphaFoldDB" id="A0A644U8X9"/>
<evidence type="ECO:0000313" key="1">
    <source>
        <dbReference type="EMBL" id="MPL75399.1"/>
    </source>
</evidence>
<proteinExistence type="predicted"/>
<organism evidence="1">
    <name type="scientific">bioreactor metagenome</name>
    <dbReference type="NCBI Taxonomy" id="1076179"/>
    <lineage>
        <taxon>unclassified sequences</taxon>
        <taxon>metagenomes</taxon>
        <taxon>ecological metagenomes</taxon>
    </lineage>
</organism>
<reference evidence="1" key="1">
    <citation type="submission" date="2019-08" db="EMBL/GenBank/DDBJ databases">
        <authorList>
            <person name="Kucharzyk K."/>
            <person name="Murdoch R.W."/>
            <person name="Higgins S."/>
            <person name="Loffler F."/>
        </authorList>
    </citation>
    <scope>NUCLEOTIDE SEQUENCE</scope>
</reference>
<protein>
    <submittedName>
        <fullName evidence="1">Uncharacterized protein</fullName>
    </submittedName>
</protein>
<gene>
    <name evidence="1" type="ORF">SDC9_21223</name>
</gene>
<comment type="caution">
    <text evidence="1">The sequence shown here is derived from an EMBL/GenBank/DDBJ whole genome shotgun (WGS) entry which is preliminary data.</text>
</comment>
<accession>A0A644U8X9</accession>